<dbReference type="AlphaFoldDB" id="D6MY45"/>
<dbReference type="RefSeq" id="WP_013088012.1">
    <property type="nucleotide sequence ID" value="NC_014116.1"/>
</dbReference>
<dbReference type="EMBL" id="GU056179">
    <property type="protein sequence ID" value="ADF80246.1"/>
    <property type="molecule type" value="Genomic_DNA"/>
</dbReference>
<keyword evidence="1" id="KW-0614">Plasmid</keyword>
<dbReference type="SUPFAM" id="SSF52540">
    <property type="entry name" value="P-loop containing nucleoside triphosphate hydrolases"/>
    <property type="match status" value="1"/>
</dbReference>
<gene>
    <name evidence="1" type="ORF">t26-22</name>
</gene>
<protein>
    <submittedName>
        <fullName evidence="1">T26-22p</fullName>
    </submittedName>
</protein>
<accession>D6MY45</accession>
<sequence>MDQEEVRIYIETSPLLRAFQELLKEAKTLEDENYLPAEFRGYSLDYIDFYTVIFKRRGRFYWVLDYHRPRVVLHKVIRRKVVDEEGRPVKDEATGEPVVEEVPIHEQTILNLVPVEIRAFRDFTLELAARELGRSPPILYQWTVALNSWKGPVIQELEPVLAVELLDRLKEIGGLFSSEPLAKEAIDTILTLARYLNALRVEDRPMAPGIYWNPNTGKLEAYDFDTSMPSREEVREALLLLDEITKTVNKTSWRESWPYKFGRAIKWALAGGLGYAYKVYNEKRRWIPYLLLIGESQTGKTHSVGRVIAEIWSSPFTSSGASWSLYTLSELIASRASVLILNEAANLFRSLNRGDEDDNLFNLLKNAPEQYLFRFKSYKGSIKIYPSLATFVFTANMSAPRNEAIRRRFLTVEFTKVDKIPKEAQGRFEREIVPKMGVLSAIGRFVFNLVKADPKLLDNHWIDLAELLVEALYSYAGLSVPQWLREASLEEDFIEELEAEKVEYVTTWLRRHFNELYLKNVKKSFEDRADYIRERVEYVLRANYSEYFYLRDGEVIIFRSLLDALKADKKDLDIYSFRDLCNLMDWSYERKTINRKTYRVAVVPLQDFLDQVAPMEKEEYEQEVFSVLDEVVNVLAMQPLSFEELAKQTGIPETVLRTAIDVLKTKGVVFEAENKLVLDRKKAVEAGLNVVYSGMSKAGGV</sequence>
<geneLocation type="plasmid" evidence="1">
    <name>pT26-2</name>
</geneLocation>
<evidence type="ECO:0000313" key="1">
    <source>
        <dbReference type="EMBL" id="ADF80246.1"/>
    </source>
</evidence>
<proteinExistence type="predicted"/>
<organism evidence="1">
    <name type="scientific">Thermococcus sp. 26/2</name>
    <dbReference type="NCBI Taxonomy" id="758583"/>
    <lineage>
        <taxon>Archaea</taxon>
        <taxon>Methanobacteriati</taxon>
        <taxon>Methanobacteriota</taxon>
        <taxon>Thermococci</taxon>
        <taxon>Thermococcales</taxon>
        <taxon>Thermococcaceae</taxon>
        <taxon>Thermococcus</taxon>
    </lineage>
</organism>
<dbReference type="InterPro" id="IPR027417">
    <property type="entry name" value="P-loop_NTPase"/>
</dbReference>
<name>D6MY45_9EURY</name>
<reference evidence="1" key="1">
    <citation type="journal article" date="2010" name="Nucleic Acids Res.">
        <title>Two novel families of plasmids from hyperthermophilic archaea encoding new families of replication proteins.</title>
        <authorList>
            <person name="Soler N."/>
            <person name="Marguet E."/>
            <person name="Cortez D."/>
            <person name="Desnoues N."/>
            <person name="Keller J."/>
            <person name="van Tilbeurgh H."/>
            <person name="Sezonov G."/>
            <person name="Forterre P."/>
        </authorList>
    </citation>
    <scope>NUCLEOTIDE SEQUENCE</scope>
    <source>
        <strain evidence="1">26/2</strain>
        <plasmid evidence="1">pT26-2</plasmid>
    </source>
</reference>